<accession>A0A1M6S3Q7</accession>
<sequence>MAGGKQTPRQKMINLMYLVFIAMLAMQIDQEIIRSYKDTNDSLTNTRKDIVEAKNKIFYMTLKEKAKTSPEAYGPLQVQYEDLAARTDALVNLIEGYKGEMSTQAEYNTSLAVEESFTALNNTEPATTLFFKDGDEKNISAKSTELKNKVDDLRNYIVTKFSNNTQLKSVAERAQKNLWAEFPKDDKRAKGGKNWFQYKFYNQPLIAALSNLELIESEARNLQADAISSMLQEKVDADIKFNSYEALVSGPSSIMKGETGQIKVAIGTFASNVPGLKISGVQRVENGQGIIIPNTGSIGEQKFGGEISFTDKNGKVITLPYAHTLNVVSGAEALKEQNGAILQADKMMVLYRGLSNPVSGAILGADLAATTLSAPGASVSGGKGKWNVTPGSGNTVKLTISGKSPSGKVISQGFDFRIKNIPPPRGEIRGKSYDIMPANMISKQTLTATLKDFDFPVSFNVVSFKVKVPGKATLSVNGNSLAPVESLTKGLRSGDNVAIFDVQATAQGLSGVVLPNISGVVISVL</sequence>
<proteinExistence type="predicted"/>
<dbReference type="Pfam" id="PF21601">
    <property type="entry name" value="GldM_2nd"/>
    <property type="match status" value="1"/>
</dbReference>
<protein>
    <submittedName>
        <fullName evidence="6">Gliding motility-associated protein GldM</fullName>
    </submittedName>
</protein>
<evidence type="ECO:0000313" key="6">
    <source>
        <dbReference type="EMBL" id="SHK39097.1"/>
    </source>
</evidence>
<feature type="domain" description="Gliding motility-associated protein GldM N-terminal" evidence="3">
    <location>
        <begin position="31"/>
        <end position="232"/>
    </location>
</feature>
<dbReference type="InterPro" id="IPR022719">
    <property type="entry name" value="Motility-assoc_prot_GldM_C"/>
</dbReference>
<dbReference type="InterPro" id="IPR048405">
    <property type="entry name" value="GldM_Ig-like-1"/>
</dbReference>
<dbReference type="EMBL" id="FRAM01000002">
    <property type="protein sequence ID" value="SHK39097.1"/>
    <property type="molecule type" value="Genomic_DNA"/>
</dbReference>
<keyword evidence="7" id="KW-1185">Reference proteome</keyword>
<dbReference type="Pfam" id="PF21602">
    <property type="entry name" value="GldM_3rd"/>
    <property type="match status" value="1"/>
</dbReference>
<keyword evidence="1" id="KW-0472">Membrane</keyword>
<organism evidence="6 7">
    <name type="scientific">Epilithonimonas mollis</name>
    <dbReference type="NCBI Taxonomy" id="216903"/>
    <lineage>
        <taxon>Bacteria</taxon>
        <taxon>Pseudomonadati</taxon>
        <taxon>Bacteroidota</taxon>
        <taxon>Flavobacteriia</taxon>
        <taxon>Flavobacteriales</taxon>
        <taxon>Weeksellaceae</taxon>
        <taxon>Chryseobacterium group</taxon>
        <taxon>Epilithonimonas</taxon>
    </lineage>
</organism>
<feature type="domain" description="Gliding motility-associated protein GldM second immunoglobulin-like" evidence="5">
    <location>
        <begin position="342"/>
        <end position="419"/>
    </location>
</feature>
<evidence type="ECO:0000259" key="4">
    <source>
        <dbReference type="Pfam" id="PF21601"/>
    </source>
</evidence>
<evidence type="ECO:0000259" key="5">
    <source>
        <dbReference type="Pfam" id="PF21602"/>
    </source>
</evidence>
<evidence type="ECO:0000259" key="3">
    <source>
        <dbReference type="Pfam" id="PF12081"/>
    </source>
</evidence>
<reference evidence="7" key="1">
    <citation type="submission" date="2016-11" db="EMBL/GenBank/DDBJ databases">
        <authorList>
            <person name="Varghese N."/>
            <person name="Submissions S."/>
        </authorList>
    </citation>
    <scope>NUCLEOTIDE SEQUENCE [LARGE SCALE GENOMIC DNA]</scope>
    <source>
        <strain evidence="7">DSM 18016</strain>
    </source>
</reference>
<name>A0A1M6S3Q7_9FLAO</name>
<dbReference type="Pfam" id="PF12080">
    <property type="entry name" value="GldM_4th"/>
    <property type="match status" value="1"/>
</dbReference>
<dbReference type="Pfam" id="PF12081">
    <property type="entry name" value="GldM_1st"/>
    <property type="match status" value="1"/>
</dbReference>
<dbReference type="STRING" id="216903.SAMN05444371_2218"/>
<feature type="domain" description="Gliding motility-associated protein GldM first immunoglobulin-like" evidence="4">
    <location>
        <begin position="236"/>
        <end position="328"/>
    </location>
</feature>
<evidence type="ECO:0000259" key="2">
    <source>
        <dbReference type="Pfam" id="PF12080"/>
    </source>
</evidence>
<gene>
    <name evidence="6" type="ORF">SAMN05444371_2218</name>
</gene>
<feature type="domain" description="Gliding motility-associated protein GldM C-terminal" evidence="2">
    <location>
        <begin position="422"/>
        <end position="514"/>
    </location>
</feature>
<dbReference type="Proteomes" id="UP000184498">
    <property type="component" value="Unassembled WGS sequence"/>
</dbReference>
<dbReference type="RefSeq" id="WP_072997851.1">
    <property type="nucleotide sequence ID" value="NZ_FRAM01000002.1"/>
</dbReference>
<evidence type="ECO:0000313" key="7">
    <source>
        <dbReference type="Proteomes" id="UP000184498"/>
    </source>
</evidence>
<dbReference type="OrthoDB" id="1490890at2"/>
<dbReference type="InterPro" id="IPR022720">
    <property type="entry name" value="Motility-assoc_prot_GldM_N"/>
</dbReference>
<dbReference type="AlphaFoldDB" id="A0A1M6S3Q7"/>
<keyword evidence="1" id="KW-1133">Transmembrane helix</keyword>
<keyword evidence="1" id="KW-0812">Transmembrane</keyword>
<feature type="transmembrane region" description="Helical" evidence="1">
    <location>
        <begin position="12"/>
        <end position="28"/>
    </location>
</feature>
<evidence type="ECO:0000256" key="1">
    <source>
        <dbReference type="SAM" id="Phobius"/>
    </source>
</evidence>
<dbReference type="InterPro" id="IPR048406">
    <property type="entry name" value="GldM_Ig-like-2"/>
</dbReference>